<keyword evidence="4" id="KW-1185">Reference proteome</keyword>
<sequence length="198" mass="21921">MDFTHRSHRNHRGHPHSREFAQHRSRDSHHFGHEWGRERGERGGGRRRVFDSGDLRLVLLKLIADQPRHGYDLIRAIEEASGGSYVPSPGVIYPALSMLQDLGHIGEVASEGARKAFAVTETGKADLAVNADKVESQMARLAAIATMRERTDGGPVRRAMENLKLALRGRLGGSESDQAIVHDIAAILDEAAQRIERL</sequence>
<protein>
    <submittedName>
        <fullName evidence="3">PadR family transcriptional regulator</fullName>
    </submittedName>
</protein>
<evidence type="ECO:0000256" key="1">
    <source>
        <dbReference type="SAM" id="MobiDB-lite"/>
    </source>
</evidence>
<name>A0A2S4LWV6_9HYPH</name>
<dbReference type="Proteomes" id="UP000236919">
    <property type="component" value="Unassembled WGS sequence"/>
</dbReference>
<proteinExistence type="predicted"/>
<gene>
    <name evidence="3" type="ORF">CYD53_12120</name>
</gene>
<dbReference type="OrthoDB" id="9814826at2"/>
<dbReference type="EMBL" id="PQFZ01000021">
    <property type="protein sequence ID" value="POR46936.1"/>
    <property type="molecule type" value="Genomic_DNA"/>
</dbReference>
<evidence type="ECO:0000313" key="3">
    <source>
        <dbReference type="EMBL" id="POR46936.1"/>
    </source>
</evidence>
<dbReference type="Gene3D" id="1.10.10.10">
    <property type="entry name" value="Winged helix-like DNA-binding domain superfamily/Winged helix DNA-binding domain"/>
    <property type="match status" value="1"/>
</dbReference>
<feature type="compositionally biased region" description="Basic and acidic residues" evidence="1">
    <location>
        <begin position="16"/>
        <end position="47"/>
    </location>
</feature>
<reference evidence="3 4" key="1">
    <citation type="submission" date="2018-01" db="EMBL/GenBank/DDBJ databases">
        <title>Genomic Encyclopedia of Type Strains, Phase III (KMG-III): the genomes of soil and plant-associated and newly described type strains.</title>
        <authorList>
            <person name="Whitman W."/>
        </authorList>
    </citation>
    <scope>NUCLEOTIDE SEQUENCE [LARGE SCALE GENOMIC DNA]</scope>
    <source>
        <strain evidence="3 4">1131</strain>
    </source>
</reference>
<organism evidence="3 4">
    <name type="scientific">Bosea psychrotolerans</name>
    <dbReference type="NCBI Taxonomy" id="1871628"/>
    <lineage>
        <taxon>Bacteria</taxon>
        <taxon>Pseudomonadati</taxon>
        <taxon>Pseudomonadota</taxon>
        <taxon>Alphaproteobacteria</taxon>
        <taxon>Hyphomicrobiales</taxon>
        <taxon>Boseaceae</taxon>
        <taxon>Bosea</taxon>
    </lineage>
</organism>
<evidence type="ECO:0000313" key="4">
    <source>
        <dbReference type="Proteomes" id="UP000236919"/>
    </source>
</evidence>
<dbReference type="InterPro" id="IPR036388">
    <property type="entry name" value="WH-like_DNA-bd_sf"/>
</dbReference>
<dbReference type="PANTHER" id="PTHR43252:SF7">
    <property type="entry name" value="TRANSCRIPTIONAL REGULATOR YQJI"/>
    <property type="match status" value="1"/>
</dbReference>
<dbReference type="RefSeq" id="WP_103720854.1">
    <property type="nucleotide sequence ID" value="NZ_PQFZ01000021.1"/>
</dbReference>
<dbReference type="AlphaFoldDB" id="A0A2S4LWV6"/>
<dbReference type="Pfam" id="PF03551">
    <property type="entry name" value="PadR"/>
    <property type="match status" value="1"/>
</dbReference>
<feature type="region of interest" description="Disordered" evidence="1">
    <location>
        <begin position="1"/>
        <end position="47"/>
    </location>
</feature>
<dbReference type="PANTHER" id="PTHR43252">
    <property type="entry name" value="TRANSCRIPTIONAL REGULATOR YQJI"/>
    <property type="match status" value="1"/>
</dbReference>
<dbReference type="InterPro" id="IPR005149">
    <property type="entry name" value="Tscrpt_reg_PadR_N"/>
</dbReference>
<feature type="domain" description="Transcription regulator PadR N-terminal" evidence="2">
    <location>
        <begin position="59"/>
        <end position="128"/>
    </location>
</feature>
<dbReference type="SUPFAM" id="SSF46785">
    <property type="entry name" value="Winged helix' DNA-binding domain"/>
    <property type="match status" value="1"/>
</dbReference>
<feature type="compositionally biased region" description="Basic residues" evidence="1">
    <location>
        <begin position="1"/>
        <end position="15"/>
    </location>
</feature>
<comment type="caution">
    <text evidence="3">The sequence shown here is derived from an EMBL/GenBank/DDBJ whole genome shotgun (WGS) entry which is preliminary data.</text>
</comment>
<evidence type="ECO:0000259" key="2">
    <source>
        <dbReference type="Pfam" id="PF03551"/>
    </source>
</evidence>
<accession>A0A2S4LWV6</accession>
<dbReference type="InterPro" id="IPR036390">
    <property type="entry name" value="WH_DNA-bd_sf"/>
</dbReference>